<dbReference type="PANTHER" id="PTHR13237:SF9">
    <property type="entry name" value="NEUROGUIDIN"/>
    <property type="match status" value="1"/>
</dbReference>
<dbReference type="RefSeq" id="XP_019638360.1">
    <property type="nucleotide sequence ID" value="XM_019782801.1"/>
</dbReference>
<feature type="compositionally biased region" description="Basic residues" evidence="2">
    <location>
        <begin position="282"/>
        <end position="305"/>
    </location>
</feature>
<reference evidence="4" key="1">
    <citation type="submission" date="2025-08" db="UniProtKB">
        <authorList>
            <consortium name="RefSeq"/>
        </authorList>
    </citation>
    <scope>IDENTIFICATION</scope>
    <source>
        <tissue evidence="4">Gonad</tissue>
    </source>
</reference>
<feature type="compositionally biased region" description="Basic and acidic residues" evidence="2">
    <location>
        <begin position="198"/>
        <end position="231"/>
    </location>
</feature>
<dbReference type="Pfam" id="PF04000">
    <property type="entry name" value="Sas10_Utp3"/>
    <property type="match status" value="1"/>
</dbReference>
<organism evidence="3 4">
    <name type="scientific">Branchiostoma belcheri</name>
    <name type="common">Amphioxus</name>
    <dbReference type="NCBI Taxonomy" id="7741"/>
    <lineage>
        <taxon>Eukaryota</taxon>
        <taxon>Metazoa</taxon>
        <taxon>Chordata</taxon>
        <taxon>Cephalochordata</taxon>
        <taxon>Leptocardii</taxon>
        <taxon>Amphioxiformes</taxon>
        <taxon>Branchiostomatidae</taxon>
        <taxon>Branchiostoma</taxon>
    </lineage>
</organism>
<dbReference type="AlphaFoldDB" id="A0A6P4ZAG7"/>
<dbReference type="PANTHER" id="PTHR13237">
    <property type="entry name" value="SOMETHING ABOUT SILENCING PROTEIN 10-RELATED"/>
    <property type="match status" value="1"/>
</dbReference>
<comment type="similarity">
    <text evidence="1">Belongs to the SAS10 family.</text>
</comment>
<gene>
    <name evidence="4" type="primary">LOC109480570</name>
</gene>
<feature type="compositionally biased region" description="Acidic residues" evidence="2">
    <location>
        <begin position="144"/>
        <end position="155"/>
    </location>
</feature>
<protein>
    <submittedName>
        <fullName evidence="4">Neuroguidin-like</fullName>
    </submittedName>
</protein>
<dbReference type="GeneID" id="109480570"/>
<dbReference type="GO" id="GO:0032040">
    <property type="term" value="C:small-subunit processome"/>
    <property type="evidence" value="ECO:0007669"/>
    <property type="project" value="TreeGrafter"/>
</dbReference>
<dbReference type="Proteomes" id="UP000515135">
    <property type="component" value="Unplaced"/>
</dbReference>
<evidence type="ECO:0000313" key="3">
    <source>
        <dbReference type="Proteomes" id="UP000515135"/>
    </source>
</evidence>
<proteinExistence type="inferred from homology"/>
<evidence type="ECO:0000256" key="1">
    <source>
        <dbReference type="ARBA" id="ARBA00010979"/>
    </source>
</evidence>
<accession>A0A6P4ZAG7</accession>
<dbReference type="InterPro" id="IPR007146">
    <property type="entry name" value="Sas10/Utp3/C1D"/>
</dbReference>
<dbReference type="GO" id="GO:0000462">
    <property type="term" value="P:maturation of SSU-rRNA from tricistronic rRNA transcript (SSU-rRNA, 5.8S rRNA, LSU-rRNA)"/>
    <property type="evidence" value="ECO:0007669"/>
    <property type="project" value="TreeGrafter"/>
</dbReference>
<name>A0A6P4ZAG7_BRABE</name>
<sequence length="305" mass="34656">MADDQVIAQDLPKAMDTLRDIKTQVDSVTGDMKGLLKKVKDGEISTAKGISFLESKYQLLLSYLINLTYVMLRKVEGGSIRGDPAVSRIVEIRTYLEKMRPIDHKLKYQVDKLVKMAAMGDLSENDPLRFKPNPDNLTSKLDESEAESEDSDEEKDSGKPKVYVPPKLAPMHYDEDTPVQRQQKKDEQARKRALRSSLIRELKEAHSDAPQEIRDSVGFRRSVETQDDRHQREYEEDYFVRLAVSKKQKRKQSQGMVSTLNQITKFGDTSALFGGEGGASSSKKRKRSSKKGKKGAKKGFKKRRK</sequence>
<dbReference type="OrthoDB" id="203440at2759"/>
<dbReference type="KEGG" id="bbel:109480570"/>
<feature type="region of interest" description="Disordered" evidence="2">
    <location>
        <begin position="268"/>
        <end position="305"/>
    </location>
</feature>
<evidence type="ECO:0000256" key="2">
    <source>
        <dbReference type="SAM" id="MobiDB-lite"/>
    </source>
</evidence>
<keyword evidence="3" id="KW-1185">Reference proteome</keyword>
<evidence type="ECO:0000313" key="4">
    <source>
        <dbReference type="RefSeq" id="XP_019638360.1"/>
    </source>
</evidence>
<feature type="region of interest" description="Disordered" evidence="2">
    <location>
        <begin position="123"/>
        <end position="231"/>
    </location>
</feature>